<organism evidence="1 2">
    <name type="scientific">Vibrio ostreicida</name>
    <dbReference type="NCBI Taxonomy" id="526588"/>
    <lineage>
        <taxon>Bacteria</taxon>
        <taxon>Pseudomonadati</taxon>
        <taxon>Pseudomonadota</taxon>
        <taxon>Gammaproteobacteria</taxon>
        <taxon>Vibrionales</taxon>
        <taxon>Vibrionaceae</taxon>
        <taxon>Vibrio</taxon>
    </lineage>
</organism>
<proteinExistence type="predicted"/>
<sequence>MDNRRAVPSQRDHYSVNLRARCMVSVANREDATWTLERWRKMTGNNIKT</sequence>
<dbReference type="EMBL" id="JAUFQC010000027">
    <property type="protein sequence ID" value="MDN3612515.1"/>
    <property type="molecule type" value="Genomic_DNA"/>
</dbReference>
<name>A0ABT8C2S7_9VIBR</name>
<reference evidence="2" key="1">
    <citation type="journal article" date="2019" name="Int. J. Syst. Evol. Microbiol.">
        <title>The Global Catalogue of Microorganisms (GCM) 10K type strain sequencing project: providing services to taxonomists for standard genome sequencing and annotation.</title>
        <authorList>
            <consortium name="The Broad Institute Genomics Platform"/>
            <consortium name="The Broad Institute Genome Sequencing Center for Infectious Disease"/>
            <person name="Wu L."/>
            <person name="Ma J."/>
        </authorList>
    </citation>
    <scope>NUCLEOTIDE SEQUENCE [LARGE SCALE GENOMIC DNA]</scope>
    <source>
        <strain evidence="2">CECT 7398</strain>
    </source>
</reference>
<comment type="caution">
    <text evidence="1">The sequence shown here is derived from an EMBL/GenBank/DDBJ whole genome shotgun (WGS) entry which is preliminary data.</text>
</comment>
<dbReference type="Proteomes" id="UP001238540">
    <property type="component" value="Unassembled WGS sequence"/>
</dbReference>
<evidence type="ECO:0000313" key="2">
    <source>
        <dbReference type="Proteomes" id="UP001238540"/>
    </source>
</evidence>
<evidence type="ECO:0000313" key="1">
    <source>
        <dbReference type="EMBL" id="MDN3612515.1"/>
    </source>
</evidence>
<protein>
    <submittedName>
        <fullName evidence="1">Uncharacterized protein</fullName>
    </submittedName>
</protein>
<dbReference type="RefSeq" id="WP_290313389.1">
    <property type="nucleotide sequence ID" value="NZ_JAUFQC010000027.1"/>
</dbReference>
<keyword evidence="2" id="KW-1185">Reference proteome</keyword>
<gene>
    <name evidence="1" type="ORF">QWZ16_23230</name>
</gene>
<accession>A0ABT8C2S7</accession>